<keyword evidence="7 9" id="KW-1133">Transmembrane helix</keyword>
<keyword evidence="5 9" id="KW-0812">Transmembrane</keyword>
<sequence length="248" mass="27202">MGARDPHHPLDFLTNPERFMAFSRWAAPMFGVVAAVLAAVGLVLTFAAPEDYQQGDTVRMMFIHVPAASLSLFVYLCLGIASFLALVFRHALADAAAVACAPLGAAFTALALTTGSLWGKPMWGTWWVWDARLTSVLVLLLFYLGYLALRSALEDEQKAARAAAILALVGLINLPIVKFSVEWWNSLHQGSSTLFAKPENRLPAVYAWPMLVMSLAYLSAFGALWLVRIRALVWRRKARALALQQAEG</sequence>
<dbReference type="InterPro" id="IPR003557">
    <property type="entry name" value="Cyt_c_biogenesis_CcmC"/>
</dbReference>
<evidence type="ECO:0000256" key="7">
    <source>
        <dbReference type="ARBA" id="ARBA00022989"/>
    </source>
</evidence>
<organism evidence="11 12">
    <name type="scientific">Caulobacter rhizosphaerae</name>
    <dbReference type="NCBI Taxonomy" id="2010972"/>
    <lineage>
        <taxon>Bacteria</taxon>
        <taxon>Pseudomonadati</taxon>
        <taxon>Pseudomonadota</taxon>
        <taxon>Alphaproteobacteria</taxon>
        <taxon>Caulobacterales</taxon>
        <taxon>Caulobacteraceae</taxon>
        <taxon>Caulobacter</taxon>
    </lineage>
</organism>
<feature type="transmembrane region" description="Helical" evidence="9">
    <location>
        <begin position="25"/>
        <end position="47"/>
    </location>
</feature>
<comment type="caution">
    <text evidence="11">The sequence shown here is derived from an EMBL/GenBank/DDBJ whole genome shotgun (WGS) entry which is preliminary data.</text>
</comment>
<evidence type="ECO:0000256" key="1">
    <source>
        <dbReference type="ARBA" id="ARBA00002442"/>
    </source>
</evidence>
<reference evidence="11 12" key="1">
    <citation type="submission" date="2023-07" db="EMBL/GenBank/DDBJ databases">
        <title>Sorghum-associated microbial communities from plants grown in Nebraska, USA.</title>
        <authorList>
            <person name="Schachtman D."/>
        </authorList>
    </citation>
    <scope>NUCLEOTIDE SEQUENCE [LARGE SCALE GENOMIC DNA]</scope>
    <source>
        <strain evidence="11 12">DS2154</strain>
    </source>
</reference>
<evidence type="ECO:0000256" key="4">
    <source>
        <dbReference type="ARBA" id="ARBA00016463"/>
    </source>
</evidence>
<keyword evidence="9" id="KW-1003">Cell membrane</keyword>
<evidence type="ECO:0000256" key="2">
    <source>
        <dbReference type="ARBA" id="ARBA00004141"/>
    </source>
</evidence>
<dbReference type="InterPro" id="IPR002541">
    <property type="entry name" value="Cyt_c_assembly"/>
</dbReference>
<comment type="function">
    <text evidence="1 9">Required for the export of heme to the periplasm for the biogenesis of c-type cytochromes.</text>
</comment>
<feature type="transmembrane region" description="Helical" evidence="9">
    <location>
        <begin position="131"/>
        <end position="149"/>
    </location>
</feature>
<evidence type="ECO:0000256" key="8">
    <source>
        <dbReference type="ARBA" id="ARBA00023136"/>
    </source>
</evidence>
<feature type="transmembrane region" description="Helical" evidence="9">
    <location>
        <begin position="204"/>
        <end position="227"/>
    </location>
</feature>
<evidence type="ECO:0000313" key="12">
    <source>
        <dbReference type="Proteomes" id="UP001262754"/>
    </source>
</evidence>
<feature type="transmembrane region" description="Helical" evidence="9">
    <location>
        <begin position="161"/>
        <end position="184"/>
    </location>
</feature>
<name>A0ABU1N678_9CAUL</name>
<keyword evidence="12" id="KW-1185">Reference proteome</keyword>
<dbReference type="NCBIfam" id="TIGR01191">
    <property type="entry name" value="ccmC"/>
    <property type="match status" value="1"/>
</dbReference>
<comment type="subcellular location">
    <subcellularLocation>
        <location evidence="9">Cell inner membrane</location>
    </subcellularLocation>
    <subcellularLocation>
        <location evidence="2">Membrane</location>
        <topology evidence="2">Multi-pass membrane protein</topology>
    </subcellularLocation>
</comment>
<gene>
    <name evidence="9" type="primary">ccmC</name>
    <name evidence="11" type="ORF">J2800_004720</name>
</gene>
<dbReference type="PRINTS" id="PR01386">
    <property type="entry name" value="CCMCBIOGNSIS"/>
</dbReference>
<evidence type="ECO:0000259" key="10">
    <source>
        <dbReference type="Pfam" id="PF01578"/>
    </source>
</evidence>
<keyword evidence="9" id="KW-0813">Transport</keyword>
<feature type="transmembrane region" description="Helical" evidence="9">
    <location>
        <begin position="95"/>
        <end position="119"/>
    </location>
</feature>
<evidence type="ECO:0000256" key="6">
    <source>
        <dbReference type="ARBA" id="ARBA00022748"/>
    </source>
</evidence>
<dbReference type="Pfam" id="PF01578">
    <property type="entry name" value="Cytochrom_C_asm"/>
    <property type="match status" value="1"/>
</dbReference>
<keyword evidence="9" id="KW-0997">Cell inner membrane</keyword>
<feature type="domain" description="Cytochrome c assembly protein" evidence="10">
    <location>
        <begin position="18"/>
        <end position="188"/>
    </location>
</feature>
<keyword evidence="8 9" id="KW-0472">Membrane</keyword>
<comment type="similarity">
    <text evidence="3 9">Belongs to the CcmC/CycZ/HelC family.</text>
</comment>
<evidence type="ECO:0000256" key="5">
    <source>
        <dbReference type="ARBA" id="ARBA00022692"/>
    </source>
</evidence>
<evidence type="ECO:0000256" key="9">
    <source>
        <dbReference type="RuleBase" id="RU364092"/>
    </source>
</evidence>
<evidence type="ECO:0000313" key="11">
    <source>
        <dbReference type="EMBL" id="MDR6533950.1"/>
    </source>
</evidence>
<evidence type="ECO:0000256" key="3">
    <source>
        <dbReference type="ARBA" id="ARBA00005840"/>
    </source>
</evidence>
<dbReference type="PANTHER" id="PTHR30071">
    <property type="entry name" value="HEME EXPORTER PROTEIN C"/>
    <property type="match status" value="1"/>
</dbReference>
<protein>
    <recommendedName>
        <fullName evidence="4 9">Heme exporter protein C</fullName>
    </recommendedName>
    <alternativeName>
        <fullName evidence="9">Cytochrome c-type biogenesis protein</fullName>
    </alternativeName>
</protein>
<dbReference type="Proteomes" id="UP001262754">
    <property type="component" value="Unassembled WGS sequence"/>
</dbReference>
<dbReference type="PANTHER" id="PTHR30071:SF1">
    <property type="entry name" value="CYTOCHROME B_B6 PROTEIN-RELATED"/>
    <property type="match status" value="1"/>
</dbReference>
<dbReference type="RefSeq" id="WP_310035033.1">
    <property type="nucleotide sequence ID" value="NZ_JAVDRL010000016.1"/>
</dbReference>
<dbReference type="EMBL" id="JAVDRL010000016">
    <property type="protein sequence ID" value="MDR6533950.1"/>
    <property type="molecule type" value="Genomic_DNA"/>
</dbReference>
<proteinExistence type="inferred from homology"/>
<dbReference type="InterPro" id="IPR045062">
    <property type="entry name" value="Cyt_c_biogenesis_CcsA/CcmC"/>
</dbReference>
<accession>A0ABU1N678</accession>
<feature type="transmembrane region" description="Helical" evidence="9">
    <location>
        <begin position="67"/>
        <end position="88"/>
    </location>
</feature>
<keyword evidence="6 9" id="KW-0201">Cytochrome c-type biogenesis</keyword>